<gene>
    <name evidence="1" type="ORF">Q31b_26200</name>
</gene>
<dbReference type="SUPFAM" id="SSF48239">
    <property type="entry name" value="Terpenoid cyclases/Protein prenyltransferases"/>
    <property type="match status" value="1"/>
</dbReference>
<dbReference type="InterPro" id="IPR011989">
    <property type="entry name" value="ARM-like"/>
</dbReference>
<proteinExistence type="predicted"/>
<dbReference type="EMBL" id="SJPY01000004">
    <property type="protein sequence ID" value="TWU41181.1"/>
    <property type="molecule type" value="Genomic_DNA"/>
</dbReference>
<sequence>MFYPLNLSRFFISLAARGSECDLSFLSGRVLIFAAVFSCIAAFPSDESWAYTSDDPAVLALTEKGLDSLNKNVNAKTHYEVNIFHSGGAGEKALAAYAYMKLRHDPSSPVVQQGLRSALFIANSPLSSDPGGEHSKTVYAAAVATLLLAEVDSIKYRTQLKKLDQYFRKAQYSNGAYGYPGQRTGDVSQTQYAILALWTLDNAGIIIDYKGVAATIKWLLRVQDPSGGWPYQATDPGSGSRITQQNVYLGMALAGGSAVLIAADILQLWEKEEKRAAFPGLPKAVIRYEEGMENLAVPRPEMPVEPILASIKDCDNYIAKHSNDKVNWPYYNIYTIERYNSFREKALGLEANMLAPWYDTGVNYLKSNQANDGGWNGTNQYVTKSTAASFAILFLSRSTQKAIEQAATQSLAGGRELPKDTTKITVEKGKIKGKPVAQELGNLLQMLEQDGANNIEGKSIPDNLKLAEDPRERATQLDRMERLVRGSRSWQARRVACRLLGQSDDLGVVPTLIYALSDPDPMVPRYARDGLRFISRKFEGYGLSDSPNAGEIANAQKKWRAWYRTMDPGYVFLDFDL</sequence>
<organism evidence="1 2">
    <name type="scientific">Novipirellula aureliae</name>
    <dbReference type="NCBI Taxonomy" id="2527966"/>
    <lineage>
        <taxon>Bacteria</taxon>
        <taxon>Pseudomonadati</taxon>
        <taxon>Planctomycetota</taxon>
        <taxon>Planctomycetia</taxon>
        <taxon>Pirellulales</taxon>
        <taxon>Pirellulaceae</taxon>
        <taxon>Novipirellula</taxon>
    </lineage>
</organism>
<dbReference type="Gene3D" id="1.25.10.10">
    <property type="entry name" value="Leucine-rich Repeat Variant"/>
    <property type="match status" value="1"/>
</dbReference>
<evidence type="ECO:0008006" key="3">
    <source>
        <dbReference type="Google" id="ProtNLM"/>
    </source>
</evidence>
<keyword evidence="2" id="KW-1185">Reference proteome</keyword>
<dbReference type="Proteomes" id="UP000315471">
    <property type="component" value="Unassembled WGS sequence"/>
</dbReference>
<dbReference type="SUPFAM" id="SSF48371">
    <property type="entry name" value="ARM repeat"/>
    <property type="match status" value="1"/>
</dbReference>
<dbReference type="InterPro" id="IPR016024">
    <property type="entry name" value="ARM-type_fold"/>
</dbReference>
<protein>
    <recommendedName>
        <fullName evidence="3">Prenyltransferase and squalene oxidase repeat protein</fullName>
    </recommendedName>
</protein>
<dbReference type="AlphaFoldDB" id="A0A5C6E0K5"/>
<evidence type="ECO:0000313" key="1">
    <source>
        <dbReference type="EMBL" id="TWU41181.1"/>
    </source>
</evidence>
<dbReference type="Gene3D" id="1.50.10.20">
    <property type="match status" value="1"/>
</dbReference>
<accession>A0A5C6E0K5</accession>
<name>A0A5C6E0K5_9BACT</name>
<reference evidence="1 2" key="1">
    <citation type="submission" date="2019-02" db="EMBL/GenBank/DDBJ databases">
        <title>Deep-cultivation of Planctomycetes and their phenomic and genomic characterization uncovers novel biology.</title>
        <authorList>
            <person name="Wiegand S."/>
            <person name="Jogler M."/>
            <person name="Boedeker C."/>
            <person name="Pinto D."/>
            <person name="Vollmers J."/>
            <person name="Rivas-Marin E."/>
            <person name="Kohn T."/>
            <person name="Peeters S.H."/>
            <person name="Heuer A."/>
            <person name="Rast P."/>
            <person name="Oberbeckmann S."/>
            <person name="Bunk B."/>
            <person name="Jeske O."/>
            <person name="Meyerdierks A."/>
            <person name="Storesund J.E."/>
            <person name="Kallscheuer N."/>
            <person name="Luecker S."/>
            <person name="Lage O.M."/>
            <person name="Pohl T."/>
            <person name="Merkel B.J."/>
            <person name="Hornburger P."/>
            <person name="Mueller R.-W."/>
            <person name="Bruemmer F."/>
            <person name="Labrenz M."/>
            <person name="Spormann A.M."/>
            <person name="Op Den Camp H."/>
            <person name="Overmann J."/>
            <person name="Amann R."/>
            <person name="Jetten M.S.M."/>
            <person name="Mascher T."/>
            <person name="Medema M.H."/>
            <person name="Devos D.P."/>
            <person name="Kaster A.-K."/>
            <person name="Ovreas L."/>
            <person name="Rohde M."/>
            <person name="Galperin M.Y."/>
            <person name="Jogler C."/>
        </authorList>
    </citation>
    <scope>NUCLEOTIDE SEQUENCE [LARGE SCALE GENOMIC DNA]</scope>
    <source>
        <strain evidence="1 2">Q31b</strain>
    </source>
</reference>
<comment type="caution">
    <text evidence="1">The sequence shown here is derived from an EMBL/GenBank/DDBJ whole genome shotgun (WGS) entry which is preliminary data.</text>
</comment>
<dbReference type="InterPro" id="IPR008930">
    <property type="entry name" value="Terpenoid_cyclase/PrenylTrfase"/>
</dbReference>
<evidence type="ECO:0000313" key="2">
    <source>
        <dbReference type="Proteomes" id="UP000315471"/>
    </source>
</evidence>